<accession>A0ABW5DLH7</accession>
<keyword evidence="4" id="KW-1185">Reference proteome</keyword>
<organism evidence="3 4">
    <name type="scientific">Lacibacterium aquatile</name>
    <dbReference type="NCBI Taxonomy" id="1168082"/>
    <lineage>
        <taxon>Bacteria</taxon>
        <taxon>Pseudomonadati</taxon>
        <taxon>Pseudomonadota</taxon>
        <taxon>Alphaproteobacteria</taxon>
        <taxon>Rhodospirillales</taxon>
        <taxon>Rhodospirillaceae</taxon>
    </lineage>
</organism>
<evidence type="ECO:0000313" key="3">
    <source>
        <dbReference type="EMBL" id="MFD2261390.1"/>
    </source>
</evidence>
<dbReference type="InterPro" id="IPR002545">
    <property type="entry name" value="CheW-lke_dom"/>
</dbReference>
<dbReference type="Proteomes" id="UP001597295">
    <property type="component" value="Unassembled WGS sequence"/>
</dbReference>
<feature type="transmembrane region" description="Helical" evidence="1">
    <location>
        <begin position="40"/>
        <end position="65"/>
    </location>
</feature>
<keyword evidence="1" id="KW-1133">Transmembrane helix</keyword>
<name>A0ABW5DLH7_9PROT</name>
<reference evidence="4" key="1">
    <citation type="journal article" date="2019" name="Int. J. Syst. Evol. Microbiol.">
        <title>The Global Catalogue of Microorganisms (GCM) 10K type strain sequencing project: providing services to taxonomists for standard genome sequencing and annotation.</title>
        <authorList>
            <consortium name="The Broad Institute Genomics Platform"/>
            <consortium name="The Broad Institute Genome Sequencing Center for Infectious Disease"/>
            <person name="Wu L."/>
            <person name="Ma J."/>
        </authorList>
    </citation>
    <scope>NUCLEOTIDE SEQUENCE [LARGE SCALE GENOMIC DNA]</scope>
    <source>
        <strain evidence="4">CGMCC 1.19062</strain>
    </source>
</reference>
<dbReference type="Pfam" id="PF01584">
    <property type="entry name" value="CheW"/>
    <property type="match status" value="3"/>
</dbReference>
<dbReference type="InterPro" id="IPR036061">
    <property type="entry name" value="CheW-like_dom_sf"/>
</dbReference>
<dbReference type="SMART" id="SM00260">
    <property type="entry name" value="CheW"/>
    <property type="match status" value="3"/>
</dbReference>
<feature type="domain" description="CheW-like" evidence="2">
    <location>
        <begin position="6"/>
        <end position="148"/>
    </location>
</feature>
<keyword evidence="1" id="KW-0472">Membrane</keyword>
<feature type="domain" description="CheW-like" evidence="2">
    <location>
        <begin position="158"/>
        <end position="291"/>
    </location>
</feature>
<dbReference type="EMBL" id="JBHUIP010000001">
    <property type="protein sequence ID" value="MFD2261390.1"/>
    <property type="molecule type" value="Genomic_DNA"/>
</dbReference>
<dbReference type="InterPro" id="IPR039315">
    <property type="entry name" value="CheW"/>
</dbReference>
<dbReference type="PANTHER" id="PTHR22617">
    <property type="entry name" value="CHEMOTAXIS SENSOR HISTIDINE KINASE-RELATED"/>
    <property type="match status" value="1"/>
</dbReference>
<dbReference type="RefSeq" id="WP_379874083.1">
    <property type="nucleotide sequence ID" value="NZ_JBHUIP010000001.1"/>
</dbReference>
<keyword evidence="1" id="KW-0812">Transmembrane</keyword>
<evidence type="ECO:0000313" key="4">
    <source>
        <dbReference type="Proteomes" id="UP001597295"/>
    </source>
</evidence>
<gene>
    <name evidence="3" type="ORF">ACFSM5_00725</name>
</gene>
<evidence type="ECO:0000256" key="1">
    <source>
        <dbReference type="SAM" id="Phobius"/>
    </source>
</evidence>
<sequence>MSEITTDAWLMIECDGELYGLPALQVDRIAEMPPVTALPYAPTAVLGLVALGGVVLPLIDLGAYLSGRTPSRDKTLGEMVRLTLEDRGLALRVDRVLSLATVRLIDEETADWNGRTATLIDPMTHGLTRLAPKLPAEDEPGLLAQSGMGRVAVEQEETVAVLVVEQGGMLFALDLDSVIEIHDDLVWSELPAAPEVVSGVVNLRGKQVLVLGLGTLLGQERPGGEITLVCRREIARFALSVDKVLGIRRYPPKRSQGIEETGAGLDGYYTDAEGRMIGALNLFRLVEDDLFYQFGSLFADVDDAFGAGSQIRQIERNFIIFRLGTDLCALPVESVERVVEWSQPIALPEAENAAVTGAVEIGGHILPIAPLHAKLGKTASARPTAYIVAKDGTGSFALPVDHPERLISLPIDTIEEVGTGEALIEGITQIAGRYVWILAPDKILDPEAKNGVTGGGVTG</sequence>
<dbReference type="Gene3D" id="2.40.50.180">
    <property type="entry name" value="CheA-289, Domain 4"/>
    <property type="match status" value="3"/>
</dbReference>
<dbReference type="PANTHER" id="PTHR22617:SF23">
    <property type="entry name" value="CHEMOTAXIS PROTEIN CHEW"/>
    <property type="match status" value="1"/>
</dbReference>
<proteinExistence type="predicted"/>
<dbReference type="SUPFAM" id="SSF50341">
    <property type="entry name" value="CheW-like"/>
    <property type="match status" value="3"/>
</dbReference>
<evidence type="ECO:0000259" key="2">
    <source>
        <dbReference type="PROSITE" id="PS50851"/>
    </source>
</evidence>
<feature type="domain" description="CheW-like" evidence="2">
    <location>
        <begin position="315"/>
        <end position="449"/>
    </location>
</feature>
<comment type="caution">
    <text evidence="3">The sequence shown here is derived from an EMBL/GenBank/DDBJ whole genome shotgun (WGS) entry which is preliminary data.</text>
</comment>
<dbReference type="PROSITE" id="PS50851">
    <property type="entry name" value="CHEW"/>
    <property type="match status" value="3"/>
</dbReference>
<dbReference type="Gene3D" id="2.30.30.40">
    <property type="entry name" value="SH3 Domains"/>
    <property type="match status" value="2"/>
</dbReference>
<protein>
    <submittedName>
        <fullName evidence="3">Chemotaxis protein CheW</fullName>
    </submittedName>
</protein>